<reference evidence="1" key="1">
    <citation type="submission" date="2022-05" db="EMBL/GenBank/DDBJ databases">
        <title>Chromosome-level genome of Chaenocephalus aceratus.</title>
        <authorList>
            <person name="Park H."/>
        </authorList>
    </citation>
    <scope>NUCLEOTIDE SEQUENCE</scope>
    <source>
        <strain evidence="1">KU_202001</strain>
    </source>
</reference>
<proteinExistence type="predicted"/>
<organism evidence="1 2">
    <name type="scientific">Chaenocephalus aceratus</name>
    <name type="common">Blackfin icefish</name>
    <name type="synonym">Chaenichthys aceratus</name>
    <dbReference type="NCBI Taxonomy" id="36190"/>
    <lineage>
        <taxon>Eukaryota</taxon>
        <taxon>Metazoa</taxon>
        <taxon>Chordata</taxon>
        <taxon>Craniata</taxon>
        <taxon>Vertebrata</taxon>
        <taxon>Euteleostomi</taxon>
        <taxon>Actinopterygii</taxon>
        <taxon>Neopterygii</taxon>
        <taxon>Teleostei</taxon>
        <taxon>Neoteleostei</taxon>
        <taxon>Acanthomorphata</taxon>
        <taxon>Eupercaria</taxon>
        <taxon>Perciformes</taxon>
        <taxon>Notothenioidei</taxon>
        <taxon>Channichthyidae</taxon>
        <taxon>Chaenocephalus</taxon>
    </lineage>
</organism>
<name>A0ACB9WZJ0_CHAAC</name>
<evidence type="ECO:0000313" key="1">
    <source>
        <dbReference type="EMBL" id="KAI4819501.1"/>
    </source>
</evidence>
<sequence>MVRAALVTATSLALTGAVVAHAYLLKNQFYPTVVYLTKSSPSMAVLYIQAFVLVFLLGKFMRKVFFGQLRAAEMEHLIERSWYAVTETCLAFTVFRDDFSPRFVALFTLLLFLKCFHWLAEDRVDFMERSPNISWIFHFRVLSLMGLLAILDFLFVNHACHSIITRGASVQLVFGFEYAILMTMVLTTFIKYLLHTVDLQSENPWDNKAVYMLYTELFTGFIKVLLYIAFMTIMIKVHTFPLFAIRPMYLAMRQFKKAVTDAIMSRRAIRNMNTLYPDATPEDLLASDNVCIICREEMVTGAKKLPCNHIFHSSCLRSWFQRQQTCPTCRMDVLRATTNNQTPAPAQAPPPAPAAPANAPAAPPPNVAPGMLPGFPPGVFPFWGPFPAVHPPAAAAAAPGNTNAPQSSTEATQAAGSAAGSSTADATAGAAAPGSAIPGFPFSYPPPPFPSAPWMPMPPPPPFVSSMPPPPPSLSQLSEDELRQLEADGRQGLEARLQCLQNIHTLLDAAMLNIHHYLSTVATLSPPRAEASTAEASGTNTTPPSASAEPLAASTSTDSQEKDSSSSEQAEAASSQAADSTSIASDMDTKEETEDGVAGGDGEEDAEPNTSELRRRRLRKLETSSPSSSPPPDN</sequence>
<protein>
    <submittedName>
        <fullName evidence="1">Uncharacterized protein</fullName>
    </submittedName>
</protein>
<accession>A0ACB9WZJ0</accession>
<comment type="caution">
    <text evidence="1">The sequence shown here is derived from an EMBL/GenBank/DDBJ whole genome shotgun (WGS) entry which is preliminary data.</text>
</comment>
<keyword evidence="2" id="KW-1185">Reference proteome</keyword>
<dbReference type="EMBL" id="CM043794">
    <property type="protein sequence ID" value="KAI4819501.1"/>
    <property type="molecule type" value="Genomic_DNA"/>
</dbReference>
<gene>
    <name evidence="1" type="ORF">KUCAC02_004747</name>
</gene>
<evidence type="ECO:0000313" key="2">
    <source>
        <dbReference type="Proteomes" id="UP001057452"/>
    </source>
</evidence>
<dbReference type="Proteomes" id="UP001057452">
    <property type="component" value="Chromosome 10"/>
</dbReference>